<keyword evidence="3" id="KW-0808">Transferase</keyword>
<dbReference type="Pfam" id="PF01053">
    <property type="entry name" value="Cys_Met_Meta_PP"/>
    <property type="match status" value="1"/>
</dbReference>
<dbReference type="GO" id="GO:0071269">
    <property type="term" value="P:L-homocysteine biosynthetic process"/>
    <property type="evidence" value="ECO:0007669"/>
    <property type="project" value="TreeGrafter"/>
</dbReference>
<dbReference type="InterPro" id="IPR015421">
    <property type="entry name" value="PyrdxlP-dep_Trfase_major"/>
</dbReference>
<evidence type="ECO:0000313" key="8">
    <source>
        <dbReference type="Proteomes" id="UP000277294"/>
    </source>
</evidence>
<dbReference type="GO" id="GO:0030170">
    <property type="term" value="F:pyridoxal phosphate binding"/>
    <property type="evidence" value="ECO:0007669"/>
    <property type="project" value="InterPro"/>
</dbReference>
<keyword evidence="8" id="KW-1185">Reference proteome</keyword>
<dbReference type="PROSITE" id="PS00868">
    <property type="entry name" value="CYS_MET_METAB_PP"/>
    <property type="match status" value="1"/>
</dbReference>
<dbReference type="GO" id="GO:0018826">
    <property type="term" value="F:methionine gamma-lyase activity"/>
    <property type="evidence" value="ECO:0007669"/>
    <property type="project" value="UniProtKB-EC"/>
</dbReference>
<evidence type="ECO:0000256" key="3">
    <source>
        <dbReference type="ARBA" id="ARBA00022679"/>
    </source>
</evidence>
<dbReference type="EMBL" id="UWPJ01000005">
    <property type="protein sequence ID" value="VCU68122.1"/>
    <property type="molecule type" value="Genomic_DNA"/>
</dbReference>
<dbReference type="PANTHER" id="PTHR43797">
    <property type="entry name" value="HOMOCYSTEINE/CYSTEINE SYNTHASE"/>
    <property type="match status" value="1"/>
</dbReference>
<dbReference type="GO" id="GO:0006535">
    <property type="term" value="P:cysteine biosynthetic process from serine"/>
    <property type="evidence" value="ECO:0007669"/>
    <property type="project" value="TreeGrafter"/>
</dbReference>
<gene>
    <name evidence="7" type="primary">mdeA</name>
    <name evidence="7" type="ORF">PIGHUM_00172</name>
</gene>
<feature type="modified residue" description="N6-(pyridoxal phosphate)lysine" evidence="5">
    <location>
        <position position="205"/>
    </location>
</feature>
<evidence type="ECO:0000256" key="1">
    <source>
        <dbReference type="ARBA" id="ARBA00001933"/>
    </source>
</evidence>
<dbReference type="AlphaFoldDB" id="A0A3P4AWM1"/>
<dbReference type="InterPro" id="IPR000277">
    <property type="entry name" value="Cys/Met-Metab_PyrdxlP-dep_enz"/>
</dbReference>
<dbReference type="PANTHER" id="PTHR43797:SF2">
    <property type="entry name" value="HOMOCYSTEINE_CYSTEINE SYNTHASE"/>
    <property type="match status" value="1"/>
</dbReference>
<evidence type="ECO:0000256" key="4">
    <source>
        <dbReference type="ARBA" id="ARBA00022898"/>
    </source>
</evidence>
<dbReference type="RefSeq" id="WP_124077361.1">
    <property type="nucleotide sequence ID" value="NZ_UWPJ01000005.1"/>
</dbReference>
<dbReference type="GO" id="GO:0003961">
    <property type="term" value="F:O-acetylhomoserine aminocarboxypropyltransferase activity"/>
    <property type="evidence" value="ECO:0007669"/>
    <property type="project" value="TreeGrafter"/>
</dbReference>
<dbReference type="GO" id="GO:0004124">
    <property type="term" value="F:cysteine synthase activity"/>
    <property type="evidence" value="ECO:0007669"/>
    <property type="project" value="TreeGrafter"/>
</dbReference>
<dbReference type="InterPro" id="IPR006235">
    <property type="entry name" value="OAc-hSer/O-AcSer_sulfhydrylase"/>
</dbReference>
<evidence type="ECO:0000256" key="5">
    <source>
        <dbReference type="PIRSR" id="PIRSR001434-2"/>
    </source>
</evidence>
<name>A0A3P4AWM1_9BURK</name>
<dbReference type="FunFam" id="3.40.640.10:FF:000046">
    <property type="entry name" value="Cystathionine gamma-lyase"/>
    <property type="match status" value="1"/>
</dbReference>
<dbReference type="EC" id="4.4.1.11" evidence="7"/>
<dbReference type="PIRSF" id="PIRSF001434">
    <property type="entry name" value="CGS"/>
    <property type="match status" value="1"/>
</dbReference>
<evidence type="ECO:0000313" key="7">
    <source>
        <dbReference type="EMBL" id="VCU68122.1"/>
    </source>
</evidence>
<protein>
    <submittedName>
        <fullName evidence="7">Methionine gamma-lyase</fullName>
        <ecNumber evidence="7">4.4.1.11</ecNumber>
    </submittedName>
</protein>
<organism evidence="7 8">
    <name type="scientific">Pigmentiphaga humi</name>
    <dbReference type="NCBI Taxonomy" id="2478468"/>
    <lineage>
        <taxon>Bacteria</taxon>
        <taxon>Pseudomonadati</taxon>
        <taxon>Pseudomonadota</taxon>
        <taxon>Betaproteobacteria</taxon>
        <taxon>Burkholderiales</taxon>
        <taxon>Alcaligenaceae</taxon>
        <taxon>Pigmentiphaga</taxon>
    </lineage>
</organism>
<dbReference type="GO" id="GO:0005737">
    <property type="term" value="C:cytoplasm"/>
    <property type="evidence" value="ECO:0007669"/>
    <property type="project" value="TreeGrafter"/>
</dbReference>
<dbReference type="Gene3D" id="3.90.1150.10">
    <property type="entry name" value="Aspartate Aminotransferase, domain 1"/>
    <property type="match status" value="1"/>
</dbReference>
<dbReference type="Proteomes" id="UP000277294">
    <property type="component" value="Unassembled WGS sequence"/>
</dbReference>
<evidence type="ECO:0000256" key="2">
    <source>
        <dbReference type="ARBA" id="ARBA00009077"/>
    </source>
</evidence>
<dbReference type="InterPro" id="IPR015422">
    <property type="entry name" value="PyrdxlP-dep_Trfase_small"/>
</dbReference>
<accession>A0A3P4AWM1</accession>
<sequence length="410" mass="44265">MSEGFTTRILHSDRRGSVEHGALHKPMHTASAFGYEDAQTLVDVFQGRNPGYSYGRQGNPTTAALETKLTEMEDGIGTVSFSTGMAAIAAVLTTLLREGDHVVSSGFLFGNTNSLFATMNGLGVDVDFVDATDAANVERALRPNTRLVFVETIANPRTQVAALAEIGALCKARGVLYVVDNTMTSPYLFRPKAVQADLSINSLTKYICGHGNALGGAVTDTGLFDWTAYPNISPSYRGIKPAMQGLQQIKKKGLRDMGATLGSEAAHRIAAGAETLSLRMDRACATADALAAQLAAHPKVKRVYHPSLPDHPQHERARALFKRGGALLSFELQDGLDPVRFQNQLRVVISATHLGDNRTLAIPVAQTIYWEMGPERRREMDIADSLIRVSVGIEEPEDLLADFARACDAV</sequence>
<dbReference type="NCBIfam" id="NF004609">
    <property type="entry name" value="PRK05939.1"/>
    <property type="match status" value="1"/>
</dbReference>
<keyword evidence="7" id="KW-0456">Lyase</keyword>
<comment type="similarity">
    <text evidence="2 6">Belongs to the trans-sulfuration enzymes family.</text>
</comment>
<dbReference type="OrthoDB" id="9805807at2"/>
<comment type="cofactor">
    <cofactor evidence="1 6">
        <name>pyridoxal 5'-phosphate</name>
        <dbReference type="ChEBI" id="CHEBI:597326"/>
    </cofactor>
</comment>
<keyword evidence="4 5" id="KW-0663">Pyridoxal phosphate</keyword>
<evidence type="ECO:0000256" key="6">
    <source>
        <dbReference type="RuleBase" id="RU362118"/>
    </source>
</evidence>
<proteinExistence type="inferred from homology"/>
<dbReference type="Gene3D" id="3.40.640.10">
    <property type="entry name" value="Type I PLP-dependent aspartate aminotransferase-like (Major domain)"/>
    <property type="match status" value="1"/>
</dbReference>
<dbReference type="SUPFAM" id="SSF53383">
    <property type="entry name" value="PLP-dependent transferases"/>
    <property type="match status" value="1"/>
</dbReference>
<dbReference type="InterPro" id="IPR054542">
    <property type="entry name" value="Cys_met_metab_PP"/>
</dbReference>
<reference evidence="7 8" key="1">
    <citation type="submission" date="2018-10" db="EMBL/GenBank/DDBJ databases">
        <authorList>
            <person name="Criscuolo A."/>
        </authorList>
    </citation>
    <scope>NUCLEOTIDE SEQUENCE [LARGE SCALE GENOMIC DNA]</scope>
    <source>
        <strain evidence="7">DnA1</strain>
    </source>
</reference>
<dbReference type="GO" id="GO:0019346">
    <property type="term" value="P:transsulfuration"/>
    <property type="evidence" value="ECO:0007669"/>
    <property type="project" value="InterPro"/>
</dbReference>
<dbReference type="InterPro" id="IPR015424">
    <property type="entry name" value="PyrdxlP-dep_Trfase"/>
</dbReference>